<gene>
    <name evidence="2" type="ORF">CSX02_11010</name>
</gene>
<dbReference type="InterPro" id="IPR016181">
    <property type="entry name" value="Acyl_CoA_acyltransferase"/>
</dbReference>
<name>A0A2G3E0Q5_9FIRM</name>
<dbReference type="SUPFAM" id="SSF55729">
    <property type="entry name" value="Acyl-CoA N-acyltransferases (Nat)"/>
    <property type="match status" value="1"/>
</dbReference>
<proteinExistence type="predicted"/>
<dbReference type="RefSeq" id="WP_099386716.1">
    <property type="nucleotide sequence ID" value="NZ_JANSWH010000030.1"/>
</dbReference>
<dbReference type="PANTHER" id="PTHR43072">
    <property type="entry name" value="N-ACETYLTRANSFERASE"/>
    <property type="match status" value="1"/>
</dbReference>
<evidence type="ECO:0000259" key="1">
    <source>
        <dbReference type="PROSITE" id="PS51186"/>
    </source>
</evidence>
<keyword evidence="2" id="KW-0808">Transferase</keyword>
<protein>
    <submittedName>
        <fullName evidence="2">GNAT family N-acetyltransferase</fullName>
    </submittedName>
</protein>
<dbReference type="GO" id="GO:0016747">
    <property type="term" value="F:acyltransferase activity, transferring groups other than amino-acyl groups"/>
    <property type="evidence" value="ECO:0007669"/>
    <property type="project" value="InterPro"/>
</dbReference>
<reference evidence="2 3" key="1">
    <citation type="submission" date="2017-10" db="EMBL/GenBank/DDBJ databases">
        <title>Resolving the taxonomy of Roseburia spp., Eubacterium rectale and Agathobacter spp. through phylogenomic analysis.</title>
        <authorList>
            <person name="Sheridan P.O."/>
            <person name="Walker A.W."/>
            <person name="Duncan S.H."/>
            <person name="Scott K.P."/>
            <person name="Toole P.W.O."/>
            <person name="Luis P."/>
            <person name="Flint H.J."/>
        </authorList>
    </citation>
    <scope>NUCLEOTIDE SEQUENCE [LARGE SCALE GENOMIC DNA]</scope>
    <source>
        <strain evidence="2 3">JK623</strain>
    </source>
</reference>
<evidence type="ECO:0000313" key="2">
    <source>
        <dbReference type="EMBL" id="PHU36866.1"/>
    </source>
</evidence>
<reference evidence="2 3" key="2">
    <citation type="submission" date="2017-10" db="EMBL/GenBank/DDBJ databases">
        <authorList>
            <person name="Banno H."/>
            <person name="Chua N.-H."/>
        </authorList>
    </citation>
    <scope>NUCLEOTIDE SEQUENCE [LARGE SCALE GENOMIC DNA]</scope>
    <source>
        <strain evidence="2 3">JK623</strain>
    </source>
</reference>
<comment type="caution">
    <text evidence="2">The sequence shown here is derived from an EMBL/GenBank/DDBJ whole genome shotgun (WGS) entry which is preliminary data.</text>
</comment>
<sequence length="185" mass="21018">MKFETVTVDDAAELLSIYAGYVTDTAISFEYEVPSLAEFTQRIVNIRKKFPYIKAVDDSGAILGYAYASTFKGRSAYDWSVESTIYLRQDVHGRGIGRALYTELENQLREQGILNMNACIALAGENDPYLTNASYFFHTSMGFSPVGTFHKCGFKFNRWYDMIWMEKMLGDHTDKPKNPFSSTSI</sequence>
<keyword evidence="3" id="KW-1185">Reference proteome</keyword>
<organism evidence="2 3">
    <name type="scientific">Agathobacter ruminis</name>
    <dbReference type="NCBI Taxonomy" id="1712665"/>
    <lineage>
        <taxon>Bacteria</taxon>
        <taxon>Bacillati</taxon>
        <taxon>Bacillota</taxon>
        <taxon>Clostridia</taxon>
        <taxon>Lachnospirales</taxon>
        <taxon>Lachnospiraceae</taxon>
        <taxon>Agathobacter</taxon>
    </lineage>
</organism>
<evidence type="ECO:0000313" key="3">
    <source>
        <dbReference type="Proteomes" id="UP000224563"/>
    </source>
</evidence>
<dbReference type="PANTHER" id="PTHR43072:SF8">
    <property type="entry name" value="ACYLTRANSFERASE FABY-RELATED"/>
    <property type="match status" value="1"/>
</dbReference>
<dbReference type="Pfam" id="PF13420">
    <property type="entry name" value="Acetyltransf_4"/>
    <property type="match status" value="1"/>
</dbReference>
<dbReference type="PROSITE" id="PS51186">
    <property type="entry name" value="GNAT"/>
    <property type="match status" value="1"/>
</dbReference>
<accession>A0A2G3E0Q5</accession>
<dbReference type="AlphaFoldDB" id="A0A2G3E0Q5"/>
<dbReference type="Proteomes" id="UP000224563">
    <property type="component" value="Unassembled WGS sequence"/>
</dbReference>
<dbReference type="EMBL" id="PDYG01000112">
    <property type="protein sequence ID" value="PHU36866.1"/>
    <property type="molecule type" value="Genomic_DNA"/>
</dbReference>
<dbReference type="CDD" id="cd04301">
    <property type="entry name" value="NAT_SF"/>
    <property type="match status" value="1"/>
</dbReference>
<feature type="domain" description="N-acetyltransferase" evidence="1">
    <location>
        <begin position="1"/>
        <end position="170"/>
    </location>
</feature>
<dbReference type="InterPro" id="IPR000182">
    <property type="entry name" value="GNAT_dom"/>
</dbReference>
<dbReference type="Gene3D" id="3.40.630.30">
    <property type="match status" value="1"/>
</dbReference>